<name>A0A446CBT1_9BURK</name>
<organism evidence="5 6">
    <name type="scientific">Achromobacter veterisilvae</name>
    <dbReference type="NCBI Taxonomy" id="2069367"/>
    <lineage>
        <taxon>Bacteria</taxon>
        <taxon>Pseudomonadati</taxon>
        <taxon>Pseudomonadota</taxon>
        <taxon>Betaproteobacteria</taxon>
        <taxon>Burkholderiales</taxon>
        <taxon>Alcaligenaceae</taxon>
        <taxon>Achromobacter</taxon>
    </lineage>
</organism>
<dbReference type="GO" id="GO:0004467">
    <property type="term" value="F:long-chain fatty acid-CoA ligase activity"/>
    <property type="evidence" value="ECO:0007669"/>
    <property type="project" value="UniProtKB-EC"/>
</dbReference>
<dbReference type="InterPro" id="IPR045851">
    <property type="entry name" value="AMP-bd_C_sf"/>
</dbReference>
<dbReference type="InterPro" id="IPR050237">
    <property type="entry name" value="ATP-dep_AMP-bd_enzyme"/>
</dbReference>
<dbReference type="Gene3D" id="3.30.300.30">
    <property type="match status" value="1"/>
</dbReference>
<dbReference type="Proteomes" id="UP000289465">
    <property type="component" value="Unassembled WGS sequence"/>
</dbReference>
<evidence type="ECO:0000256" key="2">
    <source>
        <dbReference type="ARBA" id="ARBA00022598"/>
    </source>
</evidence>
<dbReference type="EC" id="6.2.1.3" evidence="5"/>
<dbReference type="InterPro" id="IPR000873">
    <property type="entry name" value="AMP-dep_synth/lig_dom"/>
</dbReference>
<evidence type="ECO:0000259" key="3">
    <source>
        <dbReference type="Pfam" id="PF00501"/>
    </source>
</evidence>
<accession>A0A446CBT1</accession>
<dbReference type="PROSITE" id="PS00455">
    <property type="entry name" value="AMP_BINDING"/>
    <property type="match status" value="1"/>
</dbReference>
<dbReference type="RefSeq" id="WP_129240115.1">
    <property type="nucleotide sequence ID" value="NZ_UFQC01000006.1"/>
</dbReference>
<reference evidence="5 6" key="1">
    <citation type="submission" date="2018-07" db="EMBL/GenBank/DDBJ databases">
        <authorList>
            <person name="Peeters C."/>
        </authorList>
    </citation>
    <scope>NUCLEOTIDE SEQUENCE [LARGE SCALE GENOMIC DNA]</scope>
    <source>
        <strain evidence="5 6">LMG 30378</strain>
    </source>
</reference>
<dbReference type="Gene3D" id="3.40.50.12780">
    <property type="entry name" value="N-terminal domain of ligase-like"/>
    <property type="match status" value="1"/>
</dbReference>
<dbReference type="SUPFAM" id="SSF56801">
    <property type="entry name" value="Acetyl-CoA synthetase-like"/>
    <property type="match status" value="1"/>
</dbReference>
<dbReference type="InterPro" id="IPR020845">
    <property type="entry name" value="AMP-binding_CS"/>
</dbReference>
<gene>
    <name evidence="5" type="primary">lcfB_8</name>
    <name evidence="5" type="ORF">AVE30378_01460</name>
</gene>
<feature type="domain" description="AMP-binding enzyme C-terminal" evidence="4">
    <location>
        <begin position="438"/>
        <end position="514"/>
    </location>
</feature>
<dbReference type="PANTHER" id="PTHR43767">
    <property type="entry name" value="LONG-CHAIN-FATTY-ACID--COA LIGASE"/>
    <property type="match status" value="1"/>
</dbReference>
<feature type="domain" description="AMP-dependent synthetase/ligase" evidence="3">
    <location>
        <begin position="20"/>
        <end position="388"/>
    </location>
</feature>
<dbReference type="Pfam" id="PF13193">
    <property type="entry name" value="AMP-binding_C"/>
    <property type="match status" value="1"/>
</dbReference>
<evidence type="ECO:0000259" key="4">
    <source>
        <dbReference type="Pfam" id="PF13193"/>
    </source>
</evidence>
<keyword evidence="2 5" id="KW-0436">Ligase</keyword>
<protein>
    <submittedName>
        <fullName evidence="5">Long-chain-fatty-acid--CoA ligase</fullName>
        <ecNumber evidence="5">6.2.1.3</ecNumber>
    </submittedName>
</protein>
<dbReference type="PANTHER" id="PTHR43767:SF1">
    <property type="entry name" value="NONRIBOSOMAL PEPTIDE SYNTHASE PES1 (EUROFUNG)-RELATED"/>
    <property type="match status" value="1"/>
</dbReference>
<proteinExistence type="inferred from homology"/>
<evidence type="ECO:0000313" key="5">
    <source>
        <dbReference type="EMBL" id="SSW65299.1"/>
    </source>
</evidence>
<dbReference type="FunFam" id="3.30.300.30:FF:000008">
    <property type="entry name" value="2,3-dihydroxybenzoate-AMP ligase"/>
    <property type="match status" value="1"/>
</dbReference>
<dbReference type="OrthoDB" id="9766486at2"/>
<evidence type="ECO:0000256" key="1">
    <source>
        <dbReference type="ARBA" id="ARBA00006432"/>
    </source>
</evidence>
<dbReference type="Pfam" id="PF00501">
    <property type="entry name" value="AMP-binding"/>
    <property type="match status" value="1"/>
</dbReference>
<dbReference type="AlphaFoldDB" id="A0A446CBT1"/>
<dbReference type="EMBL" id="UFQC01000006">
    <property type="protein sequence ID" value="SSW65299.1"/>
    <property type="molecule type" value="Genomic_DNA"/>
</dbReference>
<dbReference type="InterPro" id="IPR025110">
    <property type="entry name" value="AMP-bd_C"/>
</dbReference>
<sequence length="534" mass="57760">MTQHADGDFVRRINVGDLLTRSAARAPGSGAVIDGERRYSYALLEAWSNQLAHGLLARGYKVGDALALMSGNSAEFLATYFACAKIGVVCVPINLLWRHGELAYVLQHAGVRGAVVTARMLEQFLTGLESGQALRDVFVIDEGEGAQADLPQSLARISFAQLSAGQASDVPSVAVPDRASLSYLYTSGTTSAPKGVVGSHLAIYLESLGTAIDTELSCRDRVLALMPMFHTAQLNAICTPAVAVGACVVIMQGFEAQSLLDLVVRERLTVLFALPMMYRALVEAQQARARDVGSLRLAVYAMAPMPDHELRAAIDTFGCGFSLMFGQTEMSPVATFFRPEHQLSHPGAVGTPGINVQVGIIDETGRLLPQGEAGEIVYRSPQALSGYLRDQDATDTVFRHGWFHSGDAGYFDADGVLWFKDRFKDVIKSGGENIASIEVEKALYASDPDIAEVVVVGLPHERWTEAVTAIVLLRPGKSLDEAALMQQLRERLSPFKCPKSFIVVDAMPKTATGKIQKAVLRRAYADHYASESRR</sequence>
<evidence type="ECO:0000313" key="6">
    <source>
        <dbReference type="Proteomes" id="UP000289465"/>
    </source>
</evidence>
<dbReference type="InterPro" id="IPR042099">
    <property type="entry name" value="ANL_N_sf"/>
</dbReference>
<comment type="similarity">
    <text evidence="1">Belongs to the ATP-dependent AMP-binding enzyme family.</text>
</comment>